<dbReference type="AlphaFoldDB" id="A0A8S8ZZK5"/>
<evidence type="ECO:0000313" key="2">
    <source>
        <dbReference type="Proteomes" id="UP000433876"/>
    </source>
</evidence>
<dbReference type="Gene3D" id="2.40.50.140">
    <property type="entry name" value="Nucleic acid-binding proteins"/>
    <property type="match status" value="1"/>
</dbReference>
<protein>
    <submittedName>
        <fullName evidence="1">Uncharacterized protein</fullName>
    </submittedName>
</protein>
<dbReference type="PANTHER" id="PTHR21166">
    <property type="entry name" value="CELL DIVISION CONTROL PROTEIN 24 OB DOMAIN-CONTAINING PROTEIN-RELATED"/>
    <property type="match status" value="1"/>
</dbReference>
<accession>A0A8S8ZZK5</accession>
<evidence type="ECO:0000313" key="1">
    <source>
        <dbReference type="EMBL" id="KAA8633715.1"/>
    </source>
</evidence>
<dbReference type="InterPro" id="IPR012340">
    <property type="entry name" value="NA-bd_OB-fold"/>
</dbReference>
<dbReference type="InterPro" id="IPR052469">
    <property type="entry name" value="MEIOB"/>
</dbReference>
<dbReference type="PANTHER" id="PTHR21166:SF2">
    <property type="entry name" value="CELL DIVISION CONTROL PROTEIN 24 OB DOMAIN-CONTAINING PROTEIN-RELATED"/>
    <property type="match status" value="1"/>
</dbReference>
<dbReference type="EMBL" id="NMPR01000033">
    <property type="protein sequence ID" value="KAA8633715.1"/>
    <property type="molecule type" value="Genomic_DNA"/>
</dbReference>
<dbReference type="VEuPathDB" id="FungiDB:SMAC_06544"/>
<dbReference type="GO" id="GO:0003697">
    <property type="term" value="F:single-stranded DNA binding"/>
    <property type="evidence" value="ECO:0007669"/>
    <property type="project" value="TreeGrafter"/>
</dbReference>
<dbReference type="GO" id="GO:0000712">
    <property type="term" value="P:resolution of meiotic recombination intermediates"/>
    <property type="evidence" value="ECO:0007669"/>
    <property type="project" value="TreeGrafter"/>
</dbReference>
<name>A0A8S8ZZK5_SORMA</name>
<organism evidence="1 2">
    <name type="scientific">Sordaria macrospora</name>
    <dbReference type="NCBI Taxonomy" id="5147"/>
    <lineage>
        <taxon>Eukaryota</taxon>
        <taxon>Fungi</taxon>
        <taxon>Dikarya</taxon>
        <taxon>Ascomycota</taxon>
        <taxon>Pezizomycotina</taxon>
        <taxon>Sordariomycetes</taxon>
        <taxon>Sordariomycetidae</taxon>
        <taxon>Sordariales</taxon>
        <taxon>Sordariaceae</taxon>
        <taxon>Sordaria</taxon>
    </lineage>
</organism>
<reference evidence="1 2" key="1">
    <citation type="submission" date="2017-07" db="EMBL/GenBank/DDBJ databases">
        <title>Genome sequence of the Sordaria macrospora wild type strain R19027.</title>
        <authorList>
            <person name="Nowrousian M."/>
            <person name="Teichert I."/>
            <person name="Kueck U."/>
        </authorList>
    </citation>
    <scope>NUCLEOTIDE SEQUENCE [LARGE SCALE GENOMIC DNA]</scope>
    <source>
        <strain evidence="1 2">R19027</strain>
        <tissue evidence="1">Mycelium</tissue>
    </source>
</reference>
<gene>
    <name evidence="1" type="ORF">SMACR_06544</name>
</gene>
<dbReference type="GO" id="GO:0008310">
    <property type="term" value="F:single-stranded DNA 3'-5' DNA exonuclease activity"/>
    <property type="evidence" value="ECO:0007669"/>
    <property type="project" value="TreeGrafter"/>
</dbReference>
<proteinExistence type="predicted"/>
<comment type="caution">
    <text evidence="1">The sequence shown here is derived from an EMBL/GenBank/DDBJ whole genome shotgun (WGS) entry which is preliminary data.</text>
</comment>
<dbReference type="Proteomes" id="UP000433876">
    <property type="component" value="Unassembled WGS sequence"/>
</dbReference>
<dbReference type="SUPFAM" id="SSF50249">
    <property type="entry name" value="Nucleic acid-binding proteins"/>
    <property type="match status" value="1"/>
</dbReference>
<sequence length="206" mass="22427">MGRAPALPLALAAHDRKVLSSTFLEMERTAVLRASTPRSAPPTLVVVKLLATQSDIPNLHIGKLVTIWTGFVGKNSIIQVPFVSMIVPVHPGPASQSCIKFHQEGSNPEETGFCRVPLEYDTGSPASEMPGLISLKALMKGTQTHEKNDNDTLTRVLVCVSSVGPRKTIKTNNKPGTLDLVEVHVCDKTDHYVIRLWSDQIVSARE</sequence>